<sequence>MNVALNGGQHNGTAVGLLALSGGNTFTHHVKSSLGRTRRADELWKKNFIFFIAVTHVIKHRDQNIRYQRLRRCRFQQVVRRLSRLLI</sequence>
<proteinExistence type="predicted"/>
<reference evidence="1" key="1">
    <citation type="submission" date="2019-08" db="EMBL/GenBank/DDBJ databases">
        <authorList>
            <person name="Kucharzyk K."/>
            <person name="Murdoch R.W."/>
            <person name="Higgins S."/>
            <person name="Loffler F."/>
        </authorList>
    </citation>
    <scope>NUCLEOTIDE SEQUENCE</scope>
</reference>
<gene>
    <name evidence="1" type="ORF">SDC9_162344</name>
</gene>
<dbReference type="EMBL" id="VSSQ01061722">
    <property type="protein sequence ID" value="MPN15015.1"/>
    <property type="molecule type" value="Genomic_DNA"/>
</dbReference>
<evidence type="ECO:0000313" key="1">
    <source>
        <dbReference type="EMBL" id="MPN15015.1"/>
    </source>
</evidence>
<organism evidence="1">
    <name type="scientific">bioreactor metagenome</name>
    <dbReference type="NCBI Taxonomy" id="1076179"/>
    <lineage>
        <taxon>unclassified sequences</taxon>
        <taxon>metagenomes</taxon>
        <taxon>ecological metagenomes</taxon>
    </lineage>
</organism>
<comment type="caution">
    <text evidence="1">The sequence shown here is derived from an EMBL/GenBank/DDBJ whole genome shotgun (WGS) entry which is preliminary data.</text>
</comment>
<name>A0A645FKU1_9ZZZZ</name>
<accession>A0A645FKU1</accession>
<protein>
    <submittedName>
        <fullName evidence="1">Uncharacterized protein</fullName>
    </submittedName>
</protein>
<dbReference type="AlphaFoldDB" id="A0A645FKU1"/>